<protein>
    <recommendedName>
        <fullName evidence="1">YgjP-like metallopeptidase domain-containing protein</fullName>
    </recommendedName>
</protein>
<reference evidence="2 3" key="1">
    <citation type="journal article" date="2016" name="Nat. Commun.">
        <title>Thousands of microbial genomes shed light on interconnected biogeochemical processes in an aquifer system.</title>
        <authorList>
            <person name="Anantharaman K."/>
            <person name="Brown C.T."/>
            <person name="Hug L.A."/>
            <person name="Sharon I."/>
            <person name="Castelle C.J."/>
            <person name="Probst A.J."/>
            <person name="Thomas B.C."/>
            <person name="Singh A."/>
            <person name="Wilkins M.J."/>
            <person name="Karaoz U."/>
            <person name="Brodie E.L."/>
            <person name="Williams K.H."/>
            <person name="Hubbard S.S."/>
            <person name="Banfield J.F."/>
        </authorList>
    </citation>
    <scope>NUCLEOTIDE SEQUENCE [LARGE SCALE GENOMIC DNA]</scope>
</reference>
<accession>A0A1G2HSR9</accession>
<comment type="caution">
    <text evidence="2">The sequence shown here is derived from an EMBL/GenBank/DDBJ whole genome shotgun (WGS) entry which is preliminary data.</text>
</comment>
<dbReference type="AlphaFoldDB" id="A0A1G2HSR9"/>
<dbReference type="InterPro" id="IPR053136">
    <property type="entry name" value="UTP_pyrophosphatase-like"/>
</dbReference>
<dbReference type="Proteomes" id="UP000179183">
    <property type="component" value="Unassembled WGS sequence"/>
</dbReference>
<dbReference type="PANTHER" id="PTHR30399:SF1">
    <property type="entry name" value="UTP PYROPHOSPHATASE"/>
    <property type="match status" value="1"/>
</dbReference>
<dbReference type="PANTHER" id="PTHR30399">
    <property type="entry name" value="UNCHARACTERIZED PROTEIN YGJP"/>
    <property type="match status" value="1"/>
</dbReference>
<dbReference type="CDD" id="cd07344">
    <property type="entry name" value="M48_yhfN_like"/>
    <property type="match status" value="1"/>
</dbReference>
<proteinExistence type="predicted"/>
<dbReference type="EMBL" id="MHOQ01000043">
    <property type="protein sequence ID" value="OGZ65527.1"/>
    <property type="molecule type" value="Genomic_DNA"/>
</dbReference>
<organism evidence="2 3">
    <name type="scientific">Candidatus Staskawiczbacteria bacterium RIFCSPHIGHO2_02_FULL_33_16</name>
    <dbReference type="NCBI Taxonomy" id="1802204"/>
    <lineage>
        <taxon>Bacteria</taxon>
        <taxon>Candidatus Staskawicziibacteriota</taxon>
    </lineage>
</organism>
<name>A0A1G2HSR9_9BACT</name>
<dbReference type="Gene3D" id="3.30.2010.10">
    <property type="entry name" value="Metalloproteases ('zincins'), catalytic domain"/>
    <property type="match status" value="1"/>
</dbReference>
<dbReference type="InterPro" id="IPR002725">
    <property type="entry name" value="YgjP-like_metallopeptidase"/>
</dbReference>
<dbReference type="Pfam" id="PF01863">
    <property type="entry name" value="YgjP-like"/>
    <property type="match status" value="1"/>
</dbReference>
<evidence type="ECO:0000313" key="3">
    <source>
        <dbReference type="Proteomes" id="UP000179183"/>
    </source>
</evidence>
<sequence>MAAKEFKKYKIVAEKLIKEKITHFNNFYHFTFNKIFIKNQKRRWGSCSSKKNLNFNYKIIFLKQELSNYIIVHELCHLKEMNHSKRFWKLVSQTVKNYKKLNKILKKTVIS</sequence>
<gene>
    <name evidence="2" type="ORF">A3D34_03865</name>
</gene>
<evidence type="ECO:0000313" key="2">
    <source>
        <dbReference type="EMBL" id="OGZ65527.1"/>
    </source>
</evidence>
<feature type="domain" description="YgjP-like metallopeptidase" evidence="1">
    <location>
        <begin position="9"/>
        <end position="107"/>
    </location>
</feature>
<evidence type="ECO:0000259" key="1">
    <source>
        <dbReference type="Pfam" id="PF01863"/>
    </source>
</evidence>